<dbReference type="AlphaFoldDB" id="A0A174EFH5"/>
<dbReference type="EMBL" id="CACRSZ010000091">
    <property type="protein sequence ID" value="VYT52381.1"/>
    <property type="molecule type" value="Genomic_DNA"/>
</dbReference>
<proteinExistence type="predicted"/>
<dbReference type="Proteomes" id="UP000095606">
    <property type="component" value="Unassembled WGS sequence"/>
</dbReference>
<gene>
    <name evidence="3" type="ORF">BFLFYP10_04295</name>
    <name evidence="2" type="ORF">ERS852461_00076</name>
</gene>
<protein>
    <submittedName>
        <fullName evidence="2">Uncharacterized protein</fullName>
    </submittedName>
</protein>
<evidence type="ECO:0000313" key="2">
    <source>
        <dbReference type="EMBL" id="CUO35199.1"/>
    </source>
</evidence>
<keyword evidence="1" id="KW-1133">Transmembrane helix</keyword>
<evidence type="ECO:0000313" key="3">
    <source>
        <dbReference type="EMBL" id="VYT52381.1"/>
    </source>
</evidence>
<keyword evidence="1" id="KW-0472">Membrane</keyword>
<evidence type="ECO:0000313" key="4">
    <source>
        <dbReference type="Proteomes" id="UP000095606"/>
    </source>
</evidence>
<reference evidence="3" key="2">
    <citation type="submission" date="2019-11" db="EMBL/GenBank/DDBJ databases">
        <authorList>
            <person name="Feng L."/>
        </authorList>
    </citation>
    <scope>NUCLEOTIDE SEQUENCE</scope>
    <source>
        <strain evidence="3">BfaecisLFYP10</strain>
    </source>
</reference>
<name>A0A174EFH5_9BACE</name>
<keyword evidence="1" id="KW-0812">Transmembrane</keyword>
<evidence type="ECO:0000256" key="1">
    <source>
        <dbReference type="SAM" id="Phobius"/>
    </source>
</evidence>
<feature type="transmembrane region" description="Helical" evidence="1">
    <location>
        <begin position="22"/>
        <end position="40"/>
    </location>
</feature>
<organism evidence="2 4">
    <name type="scientific">Bacteroides faecis</name>
    <dbReference type="NCBI Taxonomy" id="674529"/>
    <lineage>
        <taxon>Bacteria</taxon>
        <taxon>Pseudomonadati</taxon>
        <taxon>Bacteroidota</taxon>
        <taxon>Bacteroidia</taxon>
        <taxon>Bacteroidales</taxon>
        <taxon>Bacteroidaceae</taxon>
        <taxon>Bacteroides</taxon>
    </lineage>
</organism>
<dbReference type="EMBL" id="CZAE01000001">
    <property type="protein sequence ID" value="CUO35199.1"/>
    <property type="molecule type" value="Genomic_DNA"/>
</dbReference>
<accession>A0A174EFH5</accession>
<reference evidence="2 4" key="1">
    <citation type="submission" date="2015-09" db="EMBL/GenBank/DDBJ databases">
        <authorList>
            <consortium name="Pathogen Informatics"/>
        </authorList>
    </citation>
    <scope>NUCLEOTIDE SEQUENCE [LARGE SCALE GENOMIC DNA]</scope>
    <source>
        <strain evidence="2 4">2789STDY5834846</strain>
    </source>
</reference>
<accession>A0A6N2XDH2</accession>
<sequence length="109" mass="12846">MPWGNMASSWETDRKNYFHKRFFSLLPPYLIWLGLLFEIMKYVNYIRRMTNVAISDVNSMLLSSCRMIKLALCRELIYSKVIQLRRGDSTMPRFADSCLIVSQLVIVMV</sequence>